<keyword evidence="2" id="KW-0378">Hydrolase</keyword>
<dbReference type="RefSeq" id="WP_379880462.1">
    <property type="nucleotide sequence ID" value="NZ_JBHPON010000001.1"/>
</dbReference>
<proteinExistence type="inferred from homology"/>
<comment type="caution">
    <text evidence="3">The sequence shown here is derived from an EMBL/GenBank/DDBJ whole genome shotgun (WGS) entry which is preliminary data.</text>
</comment>
<dbReference type="Proteomes" id="UP001596116">
    <property type="component" value="Unassembled WGS sequence"/>
</dbReference>
<evidence type="ECO:0000313" key="3">
    <source>
        <dbReference type="EMBL" id="MFC6034225.1"/>
    </source>
</evidence>
<reference evidence="3 4" key="1">
    <citation type="submission" date="2024-09" db="EMBL/GenBank/DDBJ databases">
        <authorList>
            <person name="Zhang Z.-H."/>
        </authorList>
    </citation>
    <scope>NUCLEOTIDE SEQUENCE [LARGE SCALE GENOMIC DNA]</scope>
    <source>
        <strain evidence="3 4">HHTR114</strain>
    </source>
</reference>
<dbReference type="PANTHER" id="PTHR12737:SF9">
    <property type="entry name" value="DIMETHYLARGININASE"/>
    <property type="match status" value="1"/>
</dbReference>
<protein>
    <submittedName>
        <fullName evidence="3">Dimethylarginine dimethylaminohydrolase family protein</fullName>
    </submittedName>
</protein>
<dbReference type="InterPro" id="IPR033199">
    <property type="entry name" value="DDAH-like"/>
</dbReference>
<dbReference type="SUPFAM" id="SSF55909">
    <property type="entry name" value="Pentein"/>
    <property type="match status" value="1"/>
</dbReference>
<accession>A0ABW1KQS1</accession>
<evidence type="ECO:0000256" key="1">
    <source>
        <dbReference type="ARBA" id="ARBA00008532"/>
    </source>
</evidence>
<dbReference type="Pfam" id="PF19420">
    <property type="entry name" value="DDAH_eukar"/>
    <property type="match status" value="1"/>
</dbReference>
<name>A0ABW1KQS1_9PROT</name>
<comment type="similarity">
    <text evidence="1">Belongs to the DDAH family.</text>
</comment>
<dbReference type="EMBL" id="JBHPON010000001">
    <property type="protein sequence ID" value="MFC6034225.1"/>
    <property type="molecule type" value="Genomic_DNA"/>
</dbReference>
<organism evidence="3 4">
    <name type="scientific">Hyphococcus aureus</name>
    <dbReference type="NCBI Taxonomy" id="2666033"/>
    <lineage>
        <taxon>Bacteria</taxon>
        <taxon>Pseudomonadati</taxon>
        <taxon>Pseudomonadota</taxon>
        <taxon>Alphaproteobacteria</taxon>
        <taxon>Parvularculales</taxon>
        <taxon>Parvularculaceae</taxon>
        <taxon>Hyphococcus</taxon>
    </lineage>
</organism>
<keyword evidence="4" id="KW-1185">Reference proteome</keyword>
<evidence type="ECO:0000256" key="2">
    <source>
        <dbReference type="ARBA" id="ARBA00022801"/>
    </source>
</evidence>
<dbReference type="PANTHER" id="PTHR12737">
    <property type="entry name" value="DIMETHYLARGININE DIMETHYLAMINOHYDROLASE"/>
    <property type="match status" value="1"/>
</dbReference>
<gene>
    <name evidence="3" type="ORF">ACFMB1_01645</name>
</gene>
<sequence>MSGNRPTYSFDAAIVRRPAKSVVKGLRADDGGDPTYDGVLAEQDAYIVALKAAGVDVHILPPLEAFPDAIFVEDPALVFTQGAILLRPGAQSRAGEVGEISPALKEKFQTVLDLPAPGFAEGGDILNTPQGVMIGLSSRTDLNGAKALQSCLSRLGLTSRIVETPEGVLHFKTDCSLLDDETILATKRLARSDVFYDFETVIVPEGEEAAANALRVNDVVMVGAQFPGTIELLNKLGYDVVPLETSQIGKIDAGLSCMSLRWKTGA</sequence>
<dbReference type="Gene3D" id="3.75.10.10">
    <property type="entry name" value="L-arginine/glycine Amidinotransferase, Chain A"/>
    <property type="match status" value="1"/>
</dbReference>
<evidence type="ECO:0000313" key="4">
    <source>
        <dbReference type="Proteomes" id="UP001596116"/>
    </source>
</evidence>